<name>A0A0A9GCY8_ARUDO</name>
<evidence type="ECO:0000313" key="1">
    <source>
        <dbReference type="EMBL" id="JAE21309.1"/>
    </source>
</evidence>
<dbReference type="EMBL" id="GBRH01176587">
    <property type="protein sequence ID" value="JAE21309.1"/>
    <property type="molecule type" value="Transcribed_RNA"/>
</dbReference>
<dbReference type="AlphaFoldDB" id="A0A0A9GCY8"/>
<proteinExistence type="predicted"/>
<protein>
    <submittedName>
        <fullName evidence="1">Uncharacterized protein</fullName>
    </submittedName>
</protein>
<accession>A0A0A9GCY8</accession>
<reference evidence="1" key="1">
    <citation type="submission" date="2014-09" db="EMBL/GenBank/DDBJ databases">
        <authorList>
            <person name="Magalhaes I.L.F."/>
            <person name="Oliveira U."/>
            <person name="Santos F.R."/>
            <person name="Vidigal T.H.D.A."/>
            <person name="Brescovit A.D."/>
            <person name="Santos A.J."/>
        </authorList>
    </citation>
    <scope>NUCLEOTIDE SEQUENCE</scope>
    <source>
        <tissue evidence="1">Shoot tissue taken approximately 20 cm above the soil surface</tissue>
    </source>
</reference>
<reference evidence="1" key="2">
    <citation type="journal article" date="2015" name="Data Brief">
        <title>Shoot transcriptome of the giant reed, Arundo donax.</title>
        <authorList>
            <person name="Barrero R.A."/>
            <person name="Guerrero F.D."/>
            <person name="Moolhuijzen P."/>
            <person name="Goolsby J.A."/>
            <person name="Tidwell J."/>
            <person name="Bellgard S.E."/>
            <person name="Bellgard M.I."/>
        </authorList>
    </citation>
    <scope>NUCLEOTIDE SEQUENCE</scope>
    <source>
        <tissue evidence="1">Shoot tissue taken approximately 20 cm above the soil surface</tissue>
    </source>
</reference>
<sequence length="39" mass="4652">MFYLSHYEIDCINSLCIASDVLQFCNLPTVVYCSWNWFL</sequence>
<organism evidence="1">
    <name type="scientific">Arundo donax</name>
    <name type="common">Giant reed</name>
    <name type="synonym">Donax arundinaceus</name>
    <dbReference type="NCBI Taxonomy" id="35708"/>
    <lineage>
        <taxon>Eukaryota</taxon>
        <taxon>Viridiplantae</taxon>
        <taxon>Streptophyta</taxon>
        <taxon>Embryophyta</taxon>
        <taxon>Tracheophyta</taxon>
        <taxon>Spermatophyta</taxon>
        <taxon>Magnoliopsida</taxon>
        <taxon>Liliopsida</taxon>
        <taxon>Poales</taxon>
        <taxon>Poaceae</taxon>
        <taxon>PACMAD clade</taxon>
        <taxon>Arundinoideae</taxon>
        <taxon>Arundineae</taxon>
        <taxon>Arundo</taxon>
    </lineage>
</organism>